<feature type="compositionally biased region" description="Low complexity" evidence="1">
    <location>
        <begin position="126"/>
        <end position="146"/>
    </location>
</feature>
<dbReference type="CDD" id="cd00201">
    <property type="entry name" value="WW"/>
    <property type="match status" value="1"/>
</dbReference>
<dbReference type="eggNOG" id="ENOG502SQJQ">
    <property type="taxonomic scope" value="Eukaryota"/>
</dbReference>
<reference evidence="3" key="3">
    <citation type="submission" date="2015-02" db="UniProtKB">
        <authorList>
            <consortium name="EnsemblProtists"/>
        </authorList>
    </citation>
    <scope>IDENTIFICATION</scope>
    <source>
        <strain evidence="3">DAOM BR144</strain>
    </source>
</reference>
<dbReference type="EnsemblProtists" id="PYU1_T003660">
    <property type="protein sequence ID" value="PYU1_T003660"/>
    <property type="gene ID" value="PYU1_G003650"/>
</dbReference>
<dbReference type="InParanoid" id="K3WFB9"/>
<dbReference type="PROSITE" id="PS50020">
    <property type="entry name" value="WW_DOMAIN_2"/>
    <property type="match status" value="1"/>
</dbReference>
<feature type="compositionally biased region" description="Low complexity" evidence="1">
    <location>
        <begin position="154"/>
        <end position="164"/>
    </location>
</feature>
<keyword evidence="4" id="KW-1185">Reference proteome</keyword>
<dbReference type="EMBL" id="GL376638">
    <property type="status" value="NOT_ANNOTATED_CDS"/>
    <property type="molecule type" value="Genomic_DNA"/>
</dbReference>
<dbReference type="Proteomes" id="UP000019132">
    <property type="component" value="Unassembled WGS sequence"/>
</dbReference>
<proteinExistence type="predicted"/>
<dbReference type="SUPFAM" id="SSF51045">
    <property type="entry name" value="WW domain"/>
    <property type="match status" value="1"/>
</dbReference>
<protein>
    <recommendedName>
        <fullName evidence="2">WW domain-containing protein</fullName>
    </recommendedName>
</protein>
<dbReference type="Gene3D" id="2.20.70.10">
    <property type="match status" value="1"/>
</dbReference>
<evidence type="ECO:0000313" key="4">
    <source>
        <dbReference type="Proteomes" id="UP000019132"/>
    </source>
</evidence>
<accession>K3WFB9</accession>
<dbReference type="InterPro" id="IPR036020">
    <property type="entry name" value="WW_dom_sf"/>
</dbReference>
<reference evidence="4" key="2">
    <citation type="submission" date="2010-04" db="EMBL/GenBank/DDBJ databases">
        <authorList>
            <person name="Buell R."/>
            <person name="Hamilton J."/>
            <person name="Hostetler J."/>
        </authorList>
    </citation>
    <scope>NUCLEOTIDE SEQUENCE [LARGE SCALE GENOMIC DNA]</scope>
    <source>
        <strain evidence="4">DAOM:BR144</strain>
    </source>
</reference>
<organism evidence="3 4">
    <name type="scientific">Globisporangium ultimum (strain ATCC 200006 / CBS 805.95 / DAOM BR144)</name>
    <name type="common">Pythium ultimum</name>
    <dbReference type="NCBI Taxonomy" id="431595"/>
    <lineage>
        <taxon>Eukaryota</taxon>
        <taxon>Sar</taxon>
        <taxon>Stramenopiles</taxon>
        <taxon>Oomycota</taxon>
        <taxon>Peronosporomycetes</taxon>
        <taxon>Pythiales</taxon>
        <taxon>Pythiaceae</taxon>
        <taxon>Globisporangium</taxon>
    </lineage>
</organism>
<dbReference type="VEuPathDB" id="FungiDB:PYU1_G003650"/>
<sequence>MSPDGKPYYYNSITKESRWKLPKELRKSKAASAPEQQNSKEHPESTKSKHRQDTENSATLSSKSKHRDKDASESPAPVASNGREGVASTPTRAKNEMFQKLQASLAGRINPMVNMGPPPMIHIPRSSSSEQESNSNSNGYGNAWNSDAGGGAGAEEQQYEGETANMTAAERLRFLRRKRQEAMFAKEKIVEEDDFMKEFAQNMKKKQASQRNVVDQGARQRYHR</sequence>
<dbReference type="HOGENOM" id="CLU_1237209_0_0_1"/>
<dbReference type="InterPro" id="IPR001202">
    <property type="entry name" value="WW_dom"/>
</dbReference>
<feature type="compositionally biased region" description="Basic and acidic residues" evidence="1">
    <location>
        <begin position="15"/>
        <end position="27"/>
    </location>
</feature>
<dbReference type="STRING" id="431595.K3WFB9"/>
<evidence type="ECO:0000259" key="2">
    <source>
        <dbReference type="PROSITE" id="PS50020"/>
    </source>
</evidence>
<name>K3WFB9_GLOUD</name>
<evidence type="ECO:0000313" key="3">
    <source>
        <dbReference type="EnsemblProtists" id="PYU1_T003660"/>
    </source>
</evidence>
<reference evidence="4" key="1">
    <citation type="journal article" date="2010" name="Genome Biol.">
        <title>Genome sequence of the necrotrophic plant pathogen Pythium ultimum reveals original pathogenicity mechanisms and effector repertoire.</title>
        <authorList>
            <person name="Levesque C.A."/>
            <person name="Brouwer H."/>
            <person name="Cano L."/>
            <person name="Hamilton J.P."/>
            <person name="Holt C."/>
            <person name="Huitema E."/>
            <person name="Raffaele S."/>
            <person name="Robideau G.P."/>
            <person name="Thines M."/>
            <person name="Win J."/>
            <person name="Zerillo M.M."/>
            <person name="Beakes G.W."/>
            <person name="Boore J.L."/>
            <person name="Busam D."/>
            <person name="Dumas B."/>
            <person name="Ferriera S."/>
            <person name="Fuerstenberg S.I."/>
            <person name="Gachon C.M."/>
            <person name="Gaulin E."/>
            <person name="Govers F."/>
            <person name="Grenville-Briggs L."/>
            <person name="Horner N."/>
            <person name="Hostetler J."/>
            <person name="Jiang R.H."/>
            <person name="Johnson J."/>
            <person name="Krajaejun T."/>
            <person name="Lin H."/>
            <person name="Meijer H.J."/>
            <person name="Moore B."/>
            <person name="Morris P."/>
            <person name="Phuntmart V."/>
            <person name="Puiu D."/>
            <person name="Shetty J."/>
            <person name="Stajich J.E."/>
            <person name="Tripathy S."/>
            <person name="Wawra S."/>
            <person name="van West P."/>
            <person name="Whitty B.R."/>
            <person name="Coutinho P.M."/>
            <person name="Henrissat B."/>
            <person name="Martin F."/>
            <person name="Thomas P.D."/>
            <person name="Tyler B.M."/>
            <person name="De Vries R.P."/>
            <person name="Kamoun S."/>
            <person name="Yandell M."/>
            <person name="Tisserat N."/>
            <person name="Buell C.R."/>
        </authorList>
    </citation>
    <scope>NUCLEOTIDE SEQUENCE</scope>
    <source>
        <strain evidence="4">DAOM:BR144</strain>
    </source>
</reference>
<dbReference type="Pfam" id="PF00397">
    <property type="entry name" value="WW"/>
    <property type="match status" value="1"/>
</dbReference>
<dbReference type="OMA" id="AGRINPM"/>
<evidence type="ECO:0000256" key="1">
    <source>
        <dbReference type="SAM" id="MobiDB-lite"/>
    </source>
</evidence>
<feature type="compositionally biased region" description="Basic and acidic residues" evidence="1">
    <location>
        <begin position="38"/>
        <end position="54"/>
    </location>
</feature>
<feature type="domain" description="WW" evidence="2">
    <location>
        <begin position="1"/>
        <end position="24"/>
    </location>
</feature>
<dbReference type="AlphaFoldDB" id="K3WFB9"/>
<feature type="region of interest" description="Disordered" evidence="1">
    <location>
        <begin position="201"/>
        <end position="224"/>
    </location>
</feature>
<feature type="region of interest" description="Disordered" evidence="1">
    <location>
        <begin position="1"/>
        <end position="165"/>
    </location>
</feature>